<reference evidence="2" key="2">
    <citation type="journal article" date="2012" name="PLoS ONE">
        <title>A Deeply Branching Thermophilic Bacterium with an Ancient Acetyl-CoA Pathway Dominates a Subsurface Ecosystem.</title>
        <authorList>
            <person name="Takami H."/>
            <person name="Noguchi H."/>
            <person name="Takaki Y."/>
            <person name="Uchiyama I."/>
            <person name="Toyoda A."/>
            <person name="Nishi S."/>
            <person name="Chee G.-J."/>
            <person name="Arai W."/>
            <person name="Nunoura T."/>
            <person name="Itoh T."/>
            <person name="Hattori M."/>
            <person name="Takai K."/>
        </authorList>
    </citation>
    <scope>NUCLEOTIDE SEQUENCE</scope>
</reference>
<feature type="transmembrane region" description="Helical" evidence="1">
    <location>
        <begin position="68"/>
        <end position="91"/>
    </location>
</feature>
<feature type="transmembrane region" description="Helical" evidence="1">
    <location>
        <begin position="103"/>
        <end position="124"/>
    </location>
</feature>
<keyword evidence="1" id="KW-0812">Transmembrane</keyword>
<gene>
    <name evidence="2" type="ORF">HGMM_F04B01C15</name>
</gene>
<organism evidence="2">
    <name type="scientific">uncultured Chloroflexota bacterium</name>
    <dbReference type="NCBI Taxonomy" id="166587"/>
    <lineage>
        <taxon>Bacteria</taxon>
        <taxon>Bacillati</taxon>
        <taxon>Chloroflexota</taxon>
        <taxon>environmental samples</taxon>
    </lineage>
</organism>
<keyword evidence="1" id="KW-0472">Membrane</keyword>
<reference evidence="2" key="1">
    <citation type="journal article" date="2005" name="Environ. Microbiol.">
        <title>Genetic and functional properties of uncultivated thermophilic crenarchaeotes from a subsurface gold mine as revealed by analysis of genome fragments.</title>
        <authorList>
            <person name="Nunoura T."/>
            <person name="Hirayama H."/>
            <person name="Takami H."/>
            <person name="Oida H."/>
            <person name="Nishi S."/>
            <person name="Shimamura S."/>
            <person name="Suzuki Y."/>
            <person name="Inagaki F."/>
            <person name="Takai K."/>
            <person name="Nealson K.H."/>
            <person name="Horikoshi K."/>
        </authorList>
    </citation>
    <scope>NUCLEOTIDE SEQUENCE</scope>
</reference>
<accession>H5SA54</accession>
<dbReference type="AlphaFoldDB" id="H5SA54"/>
<evidence type="ECO:0000313" key="2">
    <source>
        <dbReference type="EMBL" id="BAL53040.1"/>
    </source>
</evidence>
<proteinExistence type="predicted"/>
<keyword evidence="1" id="KW-1133">Transmembrane helix</keyword>
<name>H5SA54_9CHLR</name>
<evidence type="ECO:0000256" key="1">
    <source>
        <dbReference type="SAM" id="Phobius"/>
    </source>
</evidence>
<protein>
    <submittedName>
        <fullName evidence="2">Hypothetical conserved protein</fullName>
    </submittedName>
</protein>
<dbReference type="Pfam" id="PF19928">
    <property type="entry name" value="DUF6391"/>
    <property type="match status" value="1"/>
</dbReference>
<dbReference type="EMBL" id="AP011646">
    <property type="protein sequence ID" value="BAL53040.1"/>
    <property type="molecule type" value="Genomic_DNA"/>
</dbReference>
<sequence length="164" mass="18274">MFPILQIRRNHALEHATLHVLARDLPQRPLAGYSYSGGIFIFGDVPTEMLMAALHEAEMRLRQGEHYLAIHPGCGTNLSMALFLTTGLAWLPLRGRTDSPRRWGWRIPAAVLLALLGLFLARLLGPWAQKYLTTEANLGDLTILGVDRVALGPWQLHHIRTGGK</sequence>